<evidence type="ECO:0000256" key="11">
    <source>
        <dbReference type="ARBA" id="ARBA00022759"/>
    </source>
</evidence>
<evidence type="ECO:0000256" key="8">
    <source>
        <dbReference type="ARBA" id="ARBA00022490"/>
    </source>
</evidence>
<evidence type="ECO:0000256" key="10">
    <source>
        <dbReference type="ARBA" id="ARBA00022723"/>
    </source>
</evidence>
<dbReference type="FunFam" id="3.30.420.10:FF:000047">
    <property type="entry name" value="Ribonuclease HIII"/>
    <property type="match status" value="1"/>
</dbReference>
<keyword evidence="9 14" id="KW-0540">Nuclease</keyword>
<feature type="binding site" evidence="14 15">
    <location>
        <position position="107"/>
    </location>
    <ligand>
        <name>a divalent metal cation</name>
        <dbReference type="ChEBI" id="CHEBI:60240"/>
    </ligand>
</feature>
<dbReference type="SUPFAM" id="SSF53098">
    <property type="entry name" value="Ribonuclease H-like"/>
    <property type="match status" value="1"/>
</dbReference>
<gene>
    <name evidence="14" type="primary">rnhC</name>
    <name evidence="17" type="ORF">D0469_05145</name>
</gene>
<sequence>MSHVVLQLSLSQIEAMKVHYSKFLSAKNPPGSIFAAKPDLCTITAYKSGKVLFQGARAAAESQQWGSAASASVAEKPEKKSAASSVKVHSYSPPSNIGQLSVIGSDEVGTGDYFGPITVAAVYVKSDQIPLLKELGVKDSKFLNDSQIISIASEIKHIVPYSLLICGNPKYNAMQSKGMSQGKMKALLHNQALKNVIEKIQPEDADAVLIDQFAQPGVFFNYLKGQELFKAKNVYLSTKAESIHMSVAAASILARYAFVKQFDKLSEAAGFKIPKGAGGAVDEAAARLIHEHGVEALHKFTKVHFANTNKAKGLYNRKYK</sequence>
<dbReference type="NCBIfam" id="TIGR00716">
    <property type="entry name" value="rnhC"/>
    <property type="match status" value="1"/>
</dbReference>
<dbReference type="GO" id="GO:0003723">
    <property type="term" value="F:RNA binding"/>
    <property type="evidence" value="ECO:0007669"/>
    <property type="project" value="UniProtKB-UniRule"/>
</dbReference>
<accession>A0A372LS01</accession>
<dbReference type="CDD" id="cd06590">
    <property type="entry name" value="RNase_HII_bacteria_HIII_like"/>
    <property type="match status" value="1"/>
</dbReference>
<dbReference type="GO" id="GO:0004523">
    <property type="term" value="F:RNA-DNA hybrid ribonuclease activity"/>
    <property type="evidence" value="ECO:0007669"/>
    <property type="project" value="UniProtKB-UniRule"/>
</dbReference>
<keyword evidence="10 14" id="KW-0479">Metal-binding</keyword>
<dbReference type="PIRSF" id="PIRSF037748">
    <property type="entry name" value="RnhC"/>
    <property type="match status" value="1"/>
</dbReference>
<keyword evidence="11 14" id="KW-0255">Endonuclease</keyword>
<dbReference type="GO" id="GO:0043137">
    <property type="term" value="P:DNA replication, removal of RNA primer"/>
    <property type="evidence" value="ECO:0007669"/>
    <property type="project" value="TreeGrafter"/>
</dbReference>
<dbReference type="HAMAP" id="MF_00053">
    <property type="entry name" value="RNase_HIII"/>
    <property type="match status" value="1"/>
</dbReference>
<proteinExistence type="inferred from homology"/>
<evidence type="ECO:0000256" key="6">
    <source>
        <dbReference type="ARBA" id="ARBA00012180"/>
    </source>
</evidence>
<dbReference type="InterPro" id="IPR004641">
    <property type="entry name" value="RNase_HIII"/>
</dbReference>
<dbReference type="InterPro" id="IPR012337">
    <property type="entry name" value="RNaseH-like_sf"/>
</dbReference>
<dbReference type="GO" id="GO:0032299">
    <property type="term" value="C:ribonuclease H2 complex"/>
    <property type="evidence" value="ECO:0007669"/>
    <property type="project" value="TreeGrafter"/>
</dbReference>
<dbReference type="InterPro" id="IPR024568">
    <property type="entry name" value="RNase_HIII_N"/>
</dbReference>
<dbReference type="EC" id="3.1.26.4" evidence="6 14"/>
<comment type="similarity">
    <text evidence="5 14">Belongs to the RNase HII family. RnhC subfamily.</text>
</comment>
<dbReference type="GO" id="GO:0006298">
    <property type="term" value="P:mismatch repair"/>
    <property type="evidence" value="ECO:0007669"/>
    <property type="project" value="TreeGrafter"/>
</dbReference>
<dbReference type="Pfam" id="PF01351">
    <property type="entry name" value="RNase_HII"/>
    <property type="match status" value="1"/>
</dbReference>
<dbReference type="PROSITE" id="PS51975">
    <property type="entry name" value="RNASE_H_2"/>
    <property type="match status" value="1"/>
</dbReference>
<dbReference type="InterPro" id="IPR036397">
    <property type="entry name" value="RNaseH_sf"/>
</dbReference>
<comment type="caution">
    <text evidence="17">The sequence shown here is derived from an EMBL/GenBank/DDBJ whole genome shotgun (WGS) entry which is preliminary data.</text>
</comment>
<evidence type="ECO:0000256" key="5">
    <source>
        <dbReference type="ARBA" id="ARBA00008378"/>
    </source>
</evidence>
<feature type="domain" description="RNase H type-2" evidence="16">
    <location>
        <begin position="100"/>
        <end position="317"/>
    </location>
</feature>
<name>A0A372LS01_9BACI</name>
<dbReference type="Proteomes" id="UP000264541">
    <property type="component" value="Unassembled WGS sequence"/>
</dbReference>
<comment type="cofactor">
    <cofactor evidence="14 15">
        <name>Mn(2+)</name>
        <dbReference type="ChEBI" id="CHEBI:29035"/>
    </cofactor>
    <cofactor evidence="14 15">
        <name>Mg(2+)</name>
        <dbReference type="ChEBI" id="CHEBI:18420"/>
    </cofactor>
    <text evidence="14 15">Manganese or magnesium. Binds 1 divalent metal ion per monomer in the absence of substrate. May bind a second metal ion after substrate binding.</text>
</comment>
<evidence type="ECO:0000256" key="15">
    <source>
        <dbReference type="PROSITE-ProRule" id="PRU01319"/>
    </source>
</evidence>
<evidence type="ECO:0000313" key="17">
    <source>
        <dbReference type="EMBL" id="RFU70707.1"/>
    </source>
</evidence>
<evidence type="ECO:0000256" key="13">
    <source>
        <dbReference type="ARBA" id="ARBA00022842"/>
    </source>
</evidence>
<dbReference type="InterPro" id="IPR001352">
    <property type="entry name" value="RNase_HII/HIII"/>
</dbReference>
<dbReference type="Gene3D" id="3.30.420.10">
    <property type="entry name" value="Ribonuclease H-like superfamily/Ribonuclease H"/>
    <property type="match status" value="1"/>
</dbReference>
<reference evidence="17 18" key="1">
    <citation type="submission" date="2018-08" db="EMBL/GenBank/DDBJ databases">
        <title>Bacillus chawlae sp. nov., Bacillus glennii sp. nov., and Bacillus saganii sp. nov. Isolated from the Vehicle Assembly Building at Kennedy Space Center where the Viking Spacecraft were Assembled.</title>
        <authorList>
            <person name="Seuylemezian A."/>
            <person name="Vaishampayan P."/>
        </authorList>
    </citation>
    <scope>NUCLEOTIDE SEQUENCE [LARGE SCALE GENOMIC DNA]</scope>
    <source>
        <strain evidence="17 18">V47-23a</strain>
    </source>
</reference>
<evidence type="ECO:0000256" key="12">
    <source>
        <dbReference type="ARBA" id="ARBA00022801"/>
    </source>
</evidence>
<feature type="binding site" evidence="14 15">
    <location>
        <position position="211"/>
    </location>
    <ligand>
        <name>a divalent metal cation</name>
        <dbReference type="ChEBI" id="CHEBI:60240"/>
    </ligand>
</feature>
<dbReference type="GO" id="GO:0000287">
    <property type="term" value="F:magnesium ion binding"/>
    <property type="evidence" value="ECO:0007669"/>
    <property type="project" value="UniProtKB-UniRule"/>
</dbReference>
<comment type="function">
    <text evidence="3 14">Endonuclease that specifically degrades the RNA of RNA-DNA hybrids.</text>
</comment>
<evidence type="ECO:0000256" key="1">
    <source>
        <dbReference type="ARBA" id="ARBA00000077"/>
    </source>
</evidence>
<evidence type="ECO:0000313" key="18">
    <source>
        <dbReference type="Proteomes" id="UP000264541"/>
    </source>
</evidence>
<evidence type="ECO:0000256" key="2">
    <source>
        <dbReference type="ARBA" id="ARBA00001946"/>
    </source>
</evidence>
<dbReference type="AlphaFoldDB" id="A0A372LS01"/>
<organism evidence="17 18">
    <name type="scientific">Peribacillus saganii</name>
    <dbReference type="NCBI Taxonomy" id="2303992"/>
    <lineage>
        <taxon>Bacteria</taxon>
        <taxon>Bacillati</taxon>
        <taxon>Bacillota</taxon>
        <taxon>Bacilli</taxon>
        <taxon>Bacillales</taxon>
        <taxon>Bacillaceae</taxon>
        <taxon>Peribacillus</taxon>
    </lineage>
</organism>
<comment type="cofactor">
    <cofactor evidence="2">
        <name>Mg(2+)</name>
        <dbReference type="ChEBI" id="CHEBI:18420"/>
    </cofactor>
</comment>
<dbReference type="OrthoDB" id="9777935at2"/>
<evidence type="ECO:0000259" key="16">
    <source>
        <dbReference type="PROSITE" id="PS51975"/>
    </source>
</evidence>
<evidence type="ECO:0000256" key="4">
    <source>
        <dbReference type="ARBA" id="ARBA00004496"/>
    </source>
</evidence>
<keyword evidence="18" id="KW-1185">Reference proteome</keyword>
<dbReference type="GO" id="GO:0005737">
    <property type="term" value="C:cytoplasm"/>
    <property type="evidence" value="ECO:0007669"/>
    <property type="project" value="UniProtKB-SubCell"/>
</dbReference>
<feature type="binding site" evidence="14 15">
    <location>
        <position position="106"/>
    </location>
    <ligand>
        <name>a divalent metal cation</name>
        <dbReference type="ChEBI" id="CHEBI:60240"/>
    </ligand>
</feature>
<protein>
    <recommendedName>
        <fullName evidence="7 14">Ribonuclease HIII</fullName>
        <shortName evidence="14">RNase HIII</shortName>
        <ecNumber evidence="6 14">3.1.26.4</ecNumber>
    </recommendedName>
</protein>
<comment type="catalytic activity">
    <reaction evidence="1 14 15">
        <text>Endonucleolytic cleavage to 5'-phosphomonoester.</text>
        <dbReference type="EC" id="3.1.26.4"/>
    </reaction>
</comment>
<dbReference type="PANTHER" id="PTHR10954:SF23">
    <property type="entry name" value="RIBONUCLEASE"/>
    <property type="match status" value="1"/>
</dbReference>
<comment type="subcellular location">
    <subcellularLocation>
        <location evidence="4 14">Cytoplasm</location>
    </subcellularLocation>
</comment>
<evidence type="ECO:0000256" key="3">
    <source>
        <dbReference type="ARBA" id="ARBA00004065"/>
    </source>
</evidence>
<keyword evidence="13 14" id="KW-0460">Magnesium</keyword>
<dbReference type="PANTHER" id="PTHR10954">
    <property type="entry name" value="RIBONUCLEASE H2 SUBUNIT A"/>
    <property type="match status" value="1"/>
</dbReference>
<keyword evidence="12 14" id="KW-0378">Hydrolase</keyword>
<dbReference type="Gene3D" id="3.30.310.10">
    <property type="entry name" value="TATA-Binding Protein"/>
    <property type="match status" value="1"/>
</dbReference>
<dbReference type="EMBL" id="QVTE01000012">
    <property type="protein sequence ID" value="RFU70707.1"/>
    <property type="molecule type" value="Genomic_DNA"/>
</dbReference>
<dbReference type="CDD" id="cd14796">
    <property type="entry name" value="RNAse_HIII_N"/>
    <property type="match status" value="1"/>
</dbReference>
<dbReference type="RefSeq" id="WP_117325572.1">
    <property type="nucleotide sequence ID" value="NZ_QVTE01000012.1"/>
</dbReference>
<evidence type="ECO:0000256" key="14">
    <source>
        <dbReference type="HAMAP-Rule" id="MF_00053"/>
    </source>
</evidence>
<dbReference type="InterPro" id="IPR024567">
    <property type="entry name" value="RNase_HII/HIII_dom"/>
</dbReference>
<dbReference type="Pfam" id="PF11858">
    <property type="entry name" value="DUF3378"/>
    <property type="match status" value="1"/>
</dbReference>
<keyword evidence="8 14" id="KW-0963">Cytoplasm</keyword>
<evidence type="ECO:0000256" key="9">
    <source>
        <dbReference type="ARBA" id="ARBA00022722"/>
    </source>
</evidence>
<dbReference type="InterPro" id="IPR012295">
    <property type="entry name" value="TBP_dom_sf"/>
</dbReference>
<evidence type="ECO:0000256" key="7">
    <source>
        <dbReference type="ARBA" id="ARBA00021407"/>
    </source>
</evidence>